<feature type="region of interest" description="Disordered" evidence="1">
    <location>
        <begin position="56"/>
        <end position="103"/>
    </location>
</feature>
<evidence type="ECO:0000313" key="2">
    <source>
        <dbReference type="EMBL" id="KYN06684.1"/>
    </source>
</evidence>
<name>A0A195D2U6_9HYME</name>
<accession>A0A195D2U6</accession>
<sequence length="717" mass="81055">MAGLLKYVVNSRGAIPSYCFAEDSLVPENCYKVTSTEEKHEVPLVSFESTLPKYDSHCQQQPVRPPPGFHPLSEQRFPSNASRSFQNGSFKNPSTNASNTKSSVFGDVRTNPFLSDEQFIPSDVVKQLYMTVWNENKQLHTGVTEILYDLLEHSSLSLKNQIQLNKILKIIKKTLLNQKDGFTDMKIPTSVNFTSGMTSNDVDLTQKASYNLNNETVANQEPNVNTPSMSNPFAINIDDKPQCNTASSAYGLDSFSFKSNWSQSDEFSSRMQIPPSTATPTSSMFINYIPPVNTFFSKANQDGENISVMTPVPPAVPMNTNTLNNFSEFLNNMNNQFTSMLKDTNPFKFSMTDVSGSNEMQASETQTEQIVSNYDTDIASYLSTKNLQSNALKTETANIHARNNGFTSISNLGHVNESYTPRIVYESGPITYNIQKKQPDLETNANVKQNACSSNFDNIQNAQSLKLEQNSKKLASQVSQSANDIASLHNQHTVINNNIRDNFQNDENYVTRLSTYFMQGSQLTNSESIYRHQNSAPDNLQTVSSQSWNQFEIPDWANSKFQNSIPLLNHNEKTLSYQDWNYSVEGITFIFNFEHDGWILTNEFVEAFTKLKFLSFFTMVDTLNIKVTFKEILRSQYPLQFSQLDRYSLNVPRDSEKRILSIHLISLQTALALLHKLKIVSRDQIENAFKKNEFVAGSVLPILWVSTIKMNVMSETI</sequence>
<reference evidence="2 3" key="1">
    <citation type="submission" date="2016-03" db="EMBL/GenBank/DDBJ databases">
        <title>Cyphomyrmex costatus WGS genome.</title>
        <authorList>
            <person name="Nygaard S."/>
            <person name="Hu H."/>
            <person name="Boomsma J."/>
            <person name="Zhang G."/>
        </authorList>
    </citation>
    <scope>NUCLEOTIDE SEQUENCE [LARGE SCALE GENOMIC DNA]</scope>
    <source>
        <strain evidence="2">MS0001</strain>
        <tissue evidence="2">Whole body</tissue>
    </source>
</reference>
<dbReference type="EMBL" id="KQ976973">
    <property type="protein sequence ID" value="KYN06684.1"/>
    <property type="molecule type" value="Genomic_DNA"/>
</dbReference>
<feature type="compositionally biased region" description="Polar residues" evidence="1">
    <location>
        <begin position="76"/>
        <end position="103"/>
    </location>
</feature>
<proteinExistence type="predicted"/>
<dbReference type="STRING" id="456900.A0A195D2U6"/>
<protein>
    <submittedName>
        <fullName evidence="2">Uncharacterized protein</fullName>
    </submittedName>
</protein>
<dbReference type="AlphaFoldDB" id="A0A195D2U6"/>
<evidence type="ECO:0000313" key="3">
    <source>
        <dbReference type="Proteomes" id="UP000078542"/>
    </source>
</evidence>
<keyword evidence="3" id="KW-1185">Reference proteome</keyword>
<evidence type="ECO:0000256" key="1">
    <source>
        <dbReference type="SAM" id="MobiDB-lite"/>
    </source>
</evidence>
<dbReference type="Proteomes" id="UP000078542">
    <property type="component" value="Unassembled WGS sequence"/>
</dbReference>
<organism evidence="2 3">
    <name type="scientific">Cyphomyrmex costatus</name>
    <dbReference type="NCBI Taxonomy" id="456900"/>
    <lineage>
        <taxon>Eukaryota</taxon>
        <taxon>Metazoa</taxon>
        <taxon>Ecdysozoa</taxon>
        <taxon>Arthropoda</taxon>
        <taxon>Hexapoda</taxon>
        <taxon>Insecta</taxon>
        <taxon>Pterygota</taxon>
        <taxon>Neoptera</taxon>
        <taxon>Endopterygota</taxon>
        <taxon>Hymenoptera</taxon>
        <taxon>Apocrita</taxon>
        <taxon>Aculeata</taxon>
        <taxon>Formicoidea</taxon>
        <taxon>Formicidae</taxon>
        <taxon>Myrmicinae</taxon>
        <taxon>Cyphomyrmex</taxon>
    </lineage>
</organism>
<gene>
    <name evidence="2" type="ORF">ALC62_02342</name>
</gene>